<accession>A0ABP7XHV2</accession>
<feature type="region of interest" description="Disordered" evidence="1">
    <location>
        <begin position="523"/>
        <end position="555"/>
    </location>
</feature>
<keyword evidence="3" id="KW-1185">Reference proteome</keyword>
<feature type="compositionally biased region" description="Polar residues" evidence="1">
    <location>
        <begin position="539"/>
        <end position="555"/>
    </location>
</feature>
<comment type="caution">
    <text evidence="2">The sequence shown here is derived from an EMBL/GenBank/DDBJ whole genome shotgun (WGS) entry which is preliminary data.</text>
</comment>
<evidence type="ECO:0000313" key="3">
    <source>
        <dbReference type="Proteomes" id="UP001501495"/>
    </source>
</evidence>
<dbReference type="EMBL" id="BAAAZH010000012">
    <property type="protein sequence ID" value="GAA4117452.1"/>
    <property type="molecule type" value="Genomic_DNA"/>
</dbReference>
<evidence type="ECO:0000256" key="1">
    <source>
        <dbReference type="SAM" id="MobiDB-lite"/>
    </source>
</evidence>
<evidence type="ECO:0008006" key="4">
    <source>
        <dbReference type="Google" id="ProtNLM"/>
    </source>
</evidence>
<dbReference type="Gene3D" id="3.40.50.300">
    <property type="entry name" value="P-loop containing nucleotide triphosphate hydrolases"/>
    <property type="match status" value="1"/>
</dbReference>
<gene>
    <name evidence="2" type="ORF">GCM10022215_18120</name>
</gene>
<protein>
    <recommendedName>
        <fullName evidence="4">Terminase</fullName>
    </recommendedName>
</protein>
<reference evidence="3" key="1">
    <citation type="journal article" date="2019" name="Int. J. Syst. Evol. Microbiol.">
        <title>The Global Catalogue of Microorganisms (GCM) 10K type strain sequencing project: providing services to taxonomists for standard genome sequencing and annotation.</title>
        <authorList>
            <consortium name="The Broad Institute Genomics Platform"/>
            <consortium name="The Broad Institute Genome Sequencing Center for Infectious Disease"/>
            <person name="Wu L."/>
            <person name="Ma J."/>
        </authorList>
    </citation>
    <scope>NUCLEOTIDE SEQUENCE [LARGE SCALE GENOMIC DNA]</scope>
    <source>
        <strain evidence="3">JCM 16703</strain>
    </source>
</reference>
<dbReference type="Proteomes" id="UP001501495">
    <property type="component" value="Unassembled WGS sequence"/>
</dbReference>
<name>A0ABP7XHV2_9ACTN</name>
<proteinExistence type="predicted"/>
<feature type="region of interest" description="Disordered" evidence="1">
    <location>
        <begin position="218"/>
        <end position="244"/>
    </location>
</feature>
<organism evidence="2 3">
    <name type="scientific">Nocardioides fonticola</name>
    <dbReference type="NCBI Taxonomy" id="450363"/>
    <lineage>
        <taxon>Bacteria</taxon>
        <taxon>Bacillati</taxon>
        <taxon>Actinomycetota</taxon>
        <taxon>Actinomycetes</taxon>
        <taxon>Propionibacteriales</taxon>
        <taxon>Nocardioidaceae</taxon>
        <taxon>Nocardioides</taxon>
    </lineage>
</organism>
<sequence>MLPSSSSSATPPVVVPYRPAPTLRAIADGAVDFTLGPLACQLSAGYGLTPEDWQADVVTCSLARTAAGRWAAKFVKVLVPRQNGKNGIIEVLELFGLVVLGLRILHTAHEVKTARKAFVRLAAMFDNEDRFPELYVLAKEIRRANGQEAILLHAADCGPQGHANTRCGCEGGASAEFIARTPGSGRGFTVDWLICDEDQDLTDEEFAALQPTVSAAPSGDPIRFLFGTPPDPDKPGQGKGEVAMRKRRQGFAGEDPRLTCFNWGAPDGPMPDVGDDALIEAYNPAVVTGRMNIEEPLAERSSSSPRMYARERLGWCGDPATKAGGVINMNTWAGGRVDAPAPSTAAVVVDVSPTLEWSAVGLAGAGPGAGPGAGEILVLVDQTPGTGEVVDTLTRLVIGDEAAGIEPRISLPVVRDEKGRPSLMPVWLTRNALVFSDALTAAGIPWRELGSTDQGRGCTAFQEFVKAGRIKHAGQPELAAAVRNARTKFVGLTQHWDQRDPTIDMTPLVSVSCAAQRWAAASAAPSAAPPSPVGISASDATSARTSVPDWNSVPL</sequence>
<evidence type="ECO:0000313" key="2">
    <source>
        <dbReference type="EMBL" id="GAA4117452.1"/>
    </source>
</evidence>
<dbReference type="InterPro" id="IPR027417">
    <property type="entry name" value="P-loop_NTPase"/>
</dbReference>